<dbReference type="Pfam" id="PF08153">
    <property type="entry name" value="NGP1NT"/>
    <property type="match status" value="1"/>
</dbReference>
<accession>A0A422N2R2</accession>
<name>A0A422N2R2_TRYRA</name>
<evidence type="ECO:0000256" key="1">
    <source>
        <dbReference type="ARBA" id="ARBA00004604"/>
    </source>
</evidence>
<comment type="similarity">
    <text evidence="5">Belongs to the TRAFAC class YlqF/YawG GTPase family. NOG2 subfamily.</text>
</comment>
<dbReference type="InterPro" id="IPR023179">
    <property type="entry name" value="GTP-bd_ortho_bundle_sf"/>
</dbReference>
<dbReference type="Gene3D" id="1.10.1580.10">
    <property type="match status" value="1"/>
</dbReference>
<dbReference type="InterPro" id="IPR024929">
    <property type="entry name" value="GNL2_CP_dom"/>
</dbReference>
<reference evidence="8 9" key="1">
    <citation type="journal article" date="2018" name="BMC Genomics">
        <title>Genomic comparison of Trypanosoma conorhini and Trypanosoma rangeli to Trypanosoma cruzi strains of high and low virulence.</title>
        <authorList>
            <person name="Bradwell K.R."/>
            <person name="Koparde V.N."/>
            <person name="Matveyev A.V."/>
            <person name="Serrano M.G."/>
            <person name="Alves J.M."/>
            <person name="Parikh H."/>
            <person name="Huang B."/>
            <person name="Lee V."/>
            <person name="Espinosa-Alvarez O."/>
            <person name="Ortiz P.A."/>
            <person name="Costa-Martins A.G."/>
            <person name="Teixeira M.M."/>
            <person name="Buck G.A."/>
        </authorList>
    </citation>
    <scope>NUCLEOTIDE SEQUENCE [LARGE SCALE GENOMIC DNA]</scope>
    <source>
        <strain evidence="8 9">AM80</strain>
    </source>
</reference>
<dbReference type="Pfam" id="PF01926">
    <property type="entry name" value="MMR_HSR1"/>
    <property type="match status" value="1"/>
</dbReference>
<keyword evidence="3 5" id="KW-0342">GTP-binding</keyword>
<keyword evidence="2 5" id="KW-0547">Nucleotide-binding</keyword>
<dbReference type="VEuPathDB" id="TriTrypDB:TRSC58_01756"/>
<dbReference type="GeneID" id="40331988"/>
<evidence type="ECO:0000256" key="3">
    <source>
        <dbReference type="ARBA" id="ARBA00023134"/>
    </source>
</evidence>
<keyword evidence="4 5" id="KW-0539">Nucleus</keyword>
<dbReference type="InterPro" id="IPR050755">
    <property type="entry name" value="TRAFAC_YlqF/YawG_RiboMat"/>
</dbReference>
<dbReference type="InterPro" id="IPR027417">
    <property type="entry name" value="P-loop_NTPase"/>
</dbReference>
<dbReference type="OrthoDB" id="444945at2759"/>
<dbReference type="InterPro" id="IPR006073">
    <property type="entry name" value="GTP-bd"/>
</dbReference>
<dbReference type="PANTHER" id="PTHR11089">
    <property type="entry name" value="GTP-BINDING PROTEIN-RELATED"/>
    <property type="match status" value="1"/>
</dbReference>
<sequence>MGKPGKKAGKGLLPPTNVNRRVDANKTSLRDQRTIKRLKMYKSRIVRDEKGHIVKGSVLAASDRVEQQMVRVAPDRRWFGNTRVIGQEALQTFRKEMGAKYRDPYSVIIKQSKLPLSLLEPSGVNEGSVRQQMEWDKTFGEKASRKRVRLDSVDMEGFAKRAVLKGDEYLTEKKGSDRNLVNNEEKLREDRSKNRILFTKGQSNRIWNELYKVIDSSDVVLYVLDARDPLGTRSSFLEEYMRKEKKYKHFIFVLNKCDLIPLWATARWLQVLSKDYPTVAFHASVNHPFGKGSLISLLRQFAKLQNVTHRGSKRTKTPISVGVIGYPNVGKSSLINTLRRKSVCKVAPIPGETKVWQYVALTRTIFLIDCPGVIYDRETNNDVQAVLKGVVRVERLGNADKTDVVHTVLEIVKPKDIVTTYGVSEWRDANEFLEKLAKLRGKLVTGGQPDTEAAARMVLYDWQRGRIPWFSAPPFDSNKHYRDALELPEAKHMKLIEHYGTFNIVDGAMDRNEETDEDAESQHSENASEVDASTTRQTQRGKKEPNIHATVATYTSELNCIKQKEERRKARSESAGKASRIMKLSNDNDDDDDDLWNRFLAAAKK</sequence>
<dbReference type="AlphaFoldDB" id="A0A422N2R2"/>
<evidence type="ECO:0000313" key="8">
    <source>
        <dbReference type="EMBL" id="RNE99762.1"/>
    </source>
</evidence>
<evidence type="ECO:0000313" key="9">
    <source>
        <dbReference type="Proteomes" id="UP000283634"/>
    </source>
</evidence>
<evidence type="ECO:0000256" key="5">
    <source>
        <dbReference type="RuleBase" id="RU364023"/>
    </source>
</evidence>
<dbReference type="GO" id="GO:0005730">
    <property type="term" value="C:nucleolus"/>
    <property type="evidence" value="ECO:0007669"/>
    <property type="project" value="UniProtKB-SubCell"/>
</dbReference>
<dbReference type="CDD" id="cd01858">
    <property type="entry name" value="NGP_1"/>
    <property type="match status" value="1"/>
</dbReference>
<evidence type="ECO:0000256" key="4">
    <source>
        <dbReference type="ARBA" id="ARBA00023242"/>
    </source>
</evidence>
<feature type="region of interest" description="Disordered" evidence="6">
    <location>
        <begin position="1"/>
        <end position="25"/>
    </location>
</feature>
<protein>
    <recommendedName>
        <fullName evidence="5">Nucleolar GTP-binding protein 2</fullName>
    </recommendedName>
</protein>
<dbReference type="RefSeq" id="XP_029235376.1">
    <property type="nucleotide sequence ID" value="XM_029384817.1"/>
</dbReference>
<feature type="region of interest" description="Disordered" evidence="6">
    <location>
        <begin position="512"/>
        <end position="593"/>
    </location>
</feature>
<dbReference type="GO" id="GO:0005525">
    <property type="term" value="F:GTP binding"/>
    <property type="evidence" value="ECO:0007669"/>
    <property type="project" value="UniProtKB-KW"/>
</dbReference>
<dbReference type="InterPro" id="IPR030378">
    <property type="entry name" value="G_CP_dom"/>
</dbReference>
<feature type="domain" description="CP-type G" evidence="7">
    <location>
        <begin position="207"/>
        <end position="376"/>
    </location>
</feature>
<evidence type="ECO:0000256" key="2">
    <source>
        <dbReference type="ARBA" id="ARBA00022741"/>
    </source>
</evidence>
<dbReference type="FunFam" id="3.40.50.300:FF:000559">
    <property type="entry name" value="Nuclear/nucleolar GTPase 2"/>
    <property type="match status" value="1"/>
</dbReference>
<evidence type="ECO:0000256" key="6">
    <source>
        <dbReference type="SAM" id="MobiDB-lite"/>
    </source>
</evidence>
<feature type="compositionally biased region" description="Polar residues" evidence="6">
    <location>
        <begin position="524"/>
        <end position="538"/>
    </location>
</feature>
<keyword evidence="9" id="KW-1185">Reference proteome</keyword>
<evidence type="ECO:0000259" key="7">
    <source>
        <dbReference type="PROSITE" id="PS51721"/>
    </source>
</evidence>
<gene>
    <name evidence="8" type="ORF">TraAM80_08055</name>
</gene>
<comment type="function">
    <text evidence="5">GTPase that associates with pre-60S ribosomal subunits in the nucleolus and is required for their nuclear export and maturation.</text>
</comment>
<dbReference type="PANTHER" id="PTHR11089:SF9">
    <property type="entry name" value="NUCLEOLAR GTP-BINDING PROTEIN 2"/>
    <property type="match status" value="1"/>
</dbReference>
<dbReference type="PRINTS" id="PR00326">
    <property type="entry name" value="GTP1OBG"/>
</dbReference>
<proteinExistence type="inferred from homology"/>
<dbReference type="Gene3D" id="3.40.50.300">
    <property type="entry name" value="P-loop containing nucleotide triphosphate hydrolases"/>
    <property type="match status" value="1"/>
</dbReference>
<dbReference type="Proteomes" id="UP000283634">
    <property type="component" value="Unassembled WGS sequence"/>
</dbReference>
<organism evidence="8 9">
    <name type="scientific">Trypanosoma rangeli</name>
    <dbReference type="NCBI Taxonomy" id="5698"/>
    <lineage>
        <taxon>Eukaryota</taxon>
        <taxon>Discoba</taxon>
        <taxon>Euglenozoa</taxon>
        <taxon>Kinetoplastea</taxon>
        <taxon>Metakinetoplastina</taxon>
        <taxon>Trypanosomatida</taxon>
        <taxon>Trypanosomatidae</taxon>
        <taxon>Trypanosoma</taxon>
        <taxon>Herpetosoma</taxon>
    </lineage>
</organism>
<dbReference type="OMA" id="KNPEDHI"/>
<dbReference type="EMBL" id="MKGL01000365">
    <property type="protein sequence ID" value="RNE99762.1"/>
    <property type="molecule type" value="Genomic_DNA"/>
</dbReference>
<comment type="subcellular location">
    <subcellularLocation>
        <location evidence="1 5">Nucleus</location>
        <location evidence="1 5">Nucleolus</location>
    </subcellularLocation>
</comment>
<comment type="caution">
    <text evidence="8">The sequence shown here is derived from an EMBL/GenBank/DDBJ whole genome shotgun (WGS) entry which is preliminary data.</text>
</comment>
<dbReference type="SUPFAM" id="SSF52540">
    <property type="entry name" value="P-loop containing nucleoside triphosphate hydrolases"/>
    <property type="match status" value="1"/>
</dbReference>
<dbReference type="InterPro" id="IPR012971">
    <property type="entry name" value="NOG2_N_dom"/>
</dbReference>
<feature type="compositionally biased region" description="Basic and acidic residues" evidence="6">
    <location>
        <begin position="562"/>
        <end position="574"/>
    </location>
</feature>
<dbReference type="PROSITE" id="PS51721">
    <property type="entry name" value="G_CP"/>
    <property type="match status" value="1"/>
</dbReference>